<comment type="caution">
    <text evidence="2">The sequence shown here is derived from an EMBL/GenBank/DDBJ whole genome shotgun (WGS) entry which is preliminary data.</text>
</comment>
<reference evidence="2" key="1">
    <citation type="journal article" date="2020" name="BMC Genomics">
        <title>Correction to: Identification and distribution of gene clusters required for synthesis of sphingolipid metabolism inhibitors in diverse species of the filamentous fungus Fusarium.</title>
        <authorList>
            <person name="Kim H.S."/>
            <person name="Lohmar J.M."/>
            <person name="Busman M."/>
            <person name="Brown D.W."/>
            <person name="Naumann T.A."/>
            <person name="Divon H.H."/>
            <person name="Lysoe E."/>
            <person name="Uhlig S."/>
            <person name="Proctor R.H."/>
        </authorList>
    </citation>
    <scope>NUCLEOTIDE SEQUENCE</scope>
    <source>
        <strain evidence="2">NRRL 20472</strain>
    </source>
</reference>
<feature type="region of interest" description="Disordered" evidence="1">
    <location>
        <begin position="69"/>
        <end position="101"/>
    </location>
</feature>
<keyword evidence="3" id="KW-1185">Reference proteome</keyword>
<dbReference type="OrthoDB" id="10059875at2759"/>
<dbReference type="AlphaFoldDB" id="A0A8H4TXX4"/>
<protein>
    <recommendedName>
        <fullName evidence="4">Acetylornithine deacetylase</fullName>
    </recommendedName>
</protein>
<dbReference type="SUPFAM" id="SSF53187">
    <property type="entry name" value="Zn-dependent exopeptidases"/>
    <property type="match status" value="1"/>
</dbReference>
<evidence type="ECO:0000313" key="2">
    <source>
        <dbReference type="EMBL" id="KAF4966097.1"/>
    </source>
</evidence>
<name>A0A8H4TXX4_9HYPO</name>
<organism evidence="2 3">
    <name type="scientific">Fusarium sarcochroum</name>
    <dbReference type="NCBI Taxonomy" id="1208366"/>
    <lineage>
        <taxon>Eukaryota</taxon>
        <taxon>Fungi</taxon>
        <taxon>Dikarya</taxon>
        <taxon>Ascomycota</taxon>
        <taxon>Pezizomycotina</taxon>
        <taxon>Sordariomycetes</taxon>
        <taxon>Hypocreomycetidae</taxon>
        <taxon>Hypocreales</taxon>
        <taxon>Nectriaceae</taxon>
        <taxon>Fusarium</taxon>
        <taxon>Fusarium lateritium species complex</taxon>
    </lineage>
</organism>
<sequence>MQLDQDLITSIKDAVHKNMTEQLQFTQKMIQFGGQRGEEAAVQDEMLSQYSKRGYDTKKIDMDESVLSKQPAAGKFSPQHSKGPVVIGVHEPGSSTPGGKSLLLNGHVDIVPVGPQDLWKHSPYSGDIEDGW</sequence>
<dbReference type="EMBL" id="JABEXW010000306">
    <property type="protein sequence ID" value="KAF4966097.1"/>
    <property type="molecule type" value="Genomic_DNA"/>
</dbReference>
<gene>
    <name evidence="2" type="ORF">FSARC_6183</name>
</gene>
<feature type="non-terminal residue" evidence="2">
    <location>
        <position position="132"/>
    </location>
</feature>
<evidence type="ECO:0008006" key="4">
    <source>
        <dbReference type="Google" id="ProtNLM"/>
    </source>
</evidence>
<evidence type="ECO:0000256" key="1">
    <source>
        <dbReference type="SAM" id="MobiDB-lite"/>
    </source>
</evidence>
<evidence type="ECO:0000313" key="3">
    <source>
        <dbReference type="Proteomes" id="UP000622797"/>
    </source>
</evidence>
<proteinExistence type="predicted"/>
<dbReference type="Gene3D" id="3.40.630.10">
    <property type="entry name" value="Zn peptidases"/>
    <property type="match status" value="1"/>
</dbReference>
<reference evidence="2" key="2">
    <citation type="submission" date="2020-05" db="EMBL/GenBank/DDBJ databases">
        <authorList>
            <person name="Kim H.-S."/>
            <person name="Proctor R.H."/>
            <person name="Brown D.W."/>
        </authorList>
    </citation>
    <scope>NUCLEOTIDE SEQUENCE</scope>
    <source>
        <strain evidence="2">NRRL 20472</strain>
    </source>
</reference>
<accession>A0A8H4TXX4</accession>
<dbReference type="Proteomes" id="UP000622797">
    <property type="component" value="Unassembled WGS sequence"/>
</dbReference>